<dbReference type="GO" id="GO:0004856">
    <property type="term" value="F:D-xylulokinase activity"/>
    <property type="evidence" value="ECO:0007669"/>
    <property type="project" value="UniProtKB-EC"/>
</dbReference>
<dbReference type="Pfam" id="PF03881">
    <property type="entry name" value="Fructosamin_kin"/>
    <property type="match status" value="1"/>
</dbReference>
<evidence type="ECO:0000313" key="5">
    <source>
        <dbReference type="Proteomes" id="UP001565368"/>
    </source>
</evidence>
<sequence length="296" mass="31688">MPLHPLLAEAFRSASIDPHTLPPASGNIIRTSTAAYFAKTGSGPTVAQMRGEAASLRAMAASAPAGLVPAVIGYAESEGEAGMVSAYAEGTRGPAFQRRLGEALAAMHCPGESQQYGFELPTHCGATAQDNAWNGSWEAFFRDQRLGALVAQIRDARVSALWEELKAGALPLLLRDFRPPPQPVILHGDLWSGNVAAGAKGEPVIFDPASYYGHGEADLGITRMFGGFTPAFYDAYHAARPRSAPHYERRQELYELYHHLNHALMFGGGYVASAVRIMRGLVAWAEGVRAEGEARG</sequence>
<comment type="similarity">
    <text evidence="3">Belongs to the fructosamine kinase family.</text>
</comment>
<evidence type="ECO:0000256" key="3">
    <source>
        <dbReference type="PIRNR" id="PIRNR006221"/>
    </source>
</evidence>
<dbReference type="Gene3D" id="3.90.1200.10">
    <property type="match status" value="1"/>
</dbReference>
<reference evidence="4 5" key="1">
    <citation type="submission" date="2023-08" db="EMBL/GenBank/DDBJ databases">
        <title>Annotated Genome Sequence of Vanrija albida AlHP1.</title>
        <authorList>
            <person name="Herzog R."/>
        </authorList>
    </citation>
    <scope>NUCLEOTIDE SEQUENCE [LARGE SCALE GENOMIC DNA]</scope>
    <source>
        <strain evidence="4 5">AlHP1</strain>
    </source>
</reference>
<dbReference type="PANTHER" id="PTHR12149:SF8">
    <property type="entry name" value="PROTEIN-RIBULOSAMINE 3-KINASE"/>
    <property type="match status" value="1"/>
</dbReference>
<accession>A0ABR3Q402</accession>
<protein>
    <recommendedName>
        <fullName evidence="1">protein-ribulosamine 3-kinase</fullName>
        <ecNumber evidence="1">2.7.1.172</ecNumber>
    </recommendedName>
</protein>
<comment type="catalytic activity">
    <reaction evidence="2">
        <text>N(6)-D-ribulosyl-L-lysyl-[protein] + ATP = N(6)-(3-O-phospho-D-ribulosyl)-L-lysyl-[protein] + ADP + H(+)</text>
        <dbReference type="Rhea" id="RHEA:48432"/>
        <dbReference type="Rhea" id="RHEA-COMP:12103"/>
        <dbReference type="Rhea" id="RHEA-COMP:12104"/>
        <dbReference type="ChEBI" id="CHEBI:15378"/>
        <dbReference type="ChEBI" id="CHEBI:30616"/>
        <dbReference type="ChEBI" id="CHEBI:90418"/>
        <dbReference type="ChEBI" id="CHEBI:90420"/>
        <dbReference type="ChEBI" id="CHEBI:456216"/>
        <dbReference type="EC" id="2.7.1.172"/>
    </reaction>
    <physiologicalReaction direction="left-to-right" evidence="2">
        <dbReference type="Rhea" id="RHEA:48433"/>
    </physiologicalReaction>
</comment>
<dbReference type="InterPro" id="IPR011009">
    <property type="entry name" value="Kinase-like_dom_sf"/>
</dbReference>
<evidence type="ECO:0000256" key="2">
    <source>
        <dbReference type="ARBA" id="ARBA00048655"/>
    </source>
</evidence>
<dbReference type="InterPro" id="IPR016477">
    <property type="entry name" value="Fructo-/Ketosamine-3-kinase"/>
</dbReference>
<dbReference type="RefSeq" id="XP_069209413.1">
    <property type="nucleotide sequence ID" value="XM_069351995.1"/>
</dbReference>
<dbReference type="PANTHER" id="PTHR12149">
    <property type="entry name" value="FRUCTOSAMINE 3 KINASE-RELATED PROTEIN"/>
    <property type="match status" value="1"/>
</dbReference>
<dbReference type="EMBL" id="JBBXJM010000003">
    <property type="protein sequence ID" value="KAL1409469.1"/>
    <property type="molecule type" value="Genomic_DNA"/>
</dbReference>
<dbReference type="Proteomes" id="UP001565368">
    <property type="component" value="Unassembled WGS sequence"/>
</dbReference>
<keyword evidence="5" id="KW-1185">Reference proteome</keyword>
<dbReference type="GeneID" id="95984495"/>
<evidence type="ECO:0000256" key="1">
    <source>
        <dbReference type="ARBA" id="ARBA00011961"/>
    </source>
</evidence>
<evidence type="ECO:0000313" key="4">
    <source>
        <dbReference type="EMBL" id="KAL1409469.1"/>
    </source>
</evidence>
<keyword evidence="3 4" id="KW-0808">Transferase</keyword>
<dbReference type="PIRSF" id="PIRSF006221">
    <property type="entry name" value="Ketosamine-3-kinase"/>
    <property type="match status" value="1"/>
</dbReference>
<keyword evidence="3 4" id="KW-0418">Kinase</keyword>
<gene>
    <name evidence="4" type="primary">FN3KRP</name>
    <name evidence="4" type="ORF">Q8F55_003452</name>
</gene>
<dbReference type="EC" id="2.7.1.172" evidence="1"/>
<organism evidence="4 5">
    <name type="scientific">Vanrija albida</name>
    <dbReference type="NCBI Taxonomy" id="181172"/>
    <lineage>
        <taxon>Eukaryota</taxon>
        <taxon>Fungi</taxon>
        <taxon>Dikarya</taxon>
        <taxon>Basidiomycota</taxon>
        <taxon>Agaricomycotina</taxon>
        <taxon>Tremellomycetes</taxon>
        <taxon>Trichosporonales</taxon>
        <taxon>Trichosporonaceae</taxon>
        <taxon>Vanrija</taxon>
    </lineage>
</organism>
<comment type="caution">
    <text evidence="4">The sequence shown here is derived from an EMBL/GenBank/DDBJ whole genome shotgun (WGS) entry which is preliminary data.</text>
</comment>
<name>A0ABR3Q402_9TREE</name>
<proteinExistence type="inferred from homology"/>
<dbReference type="SUPFAM" id="SSF56112">
    <property type="entry name" value="Protein kinase-like (PK-like)"/>
    <property type="match status" value="1"/>
</dbReference>